<dbReference type="GO" id="GO:0016301">
    <property type="term" value="F:kinase activity"/>
    <property type="evidence" value="ECO:0007669"/>
    <property type="project" value="UniProtKB-KW"/>
</dbReference>
<evidence type="ECO:0000313" key="2">
    <source>
        <dbReference type="EMBL" id="KAF1844044.1"/>
    </source>
</evidence>
<dbReference type="EMBL" id="ML976617">
    <property type="protein sequence ID" value="KAF1844044.1"/>
    <property type="molecule type" value="Genomic_DNA"/>
</dbReference>
<dbReference type="InterPro" id="IPR002575">
    <property type="entry name" value="Aminoglycoside_PTrfase"/>
</dbReference>
<dbReference type="InterPro" id="IPR051678">
    <property type="entry name" value="AGP_Transferase"/>
</dbReference>
<sequence length="290" mass="33479">MVYQFLKEQGTQNIPLVKEMHQYGKPGDPFQFTVMSRAKGVPLHNIWKGLSPEEKQGYAQQVTAALRELRQHTSPVARRIDGSPLMDYIIGQCAPPSMCKQVGKTKEEWFDGMAEELRVGLSNSEKLNSDDKDVIEAKLQELKDNFPDGGPYVLTHADLNFGNIMVHDGNIEAIIDWESSGYYPWWVERWASYVRTLRCEDSDELFDIVWAELDPDLDIEQFVSKILDPVENVISTWRCCPIAHTESHDIWMRPAWCECKPIGGLIRRKEWDSELKHSIGPQRKTWSRDR</sequence>
<proteinExistence type="predicted"/>
<dbReference type="PANTHER" id="PTHR21310:SF55">
    <property type="entry name" value="AMINOGLYCOSIDE PHOSPHOTRANSFERASE DOMAIN-CONTAINING PROTEIN"/>
    <property type="match status" value="1"/>
</dbReference>
<gene>
    <name evidence="2" type="ORF">K460DRAFT_289005</name>
</gene>
<organism evidence="2 3">
    <name type="scientific">Cucurbitaria berberidis CBS 394.84</name>
    <dbReference type="NCBI Taxonomy" id="1168544"/>
    <lineage>
        <taxon>Eukaryota</taxon>
        <taxon>Fungi</taxon>
        <taxon>Dikarya</taxon>
        <taxon>Ascomycota</taxon>
        <taxon>Pezizomycotina</taxon>
        <taxon>Dothideomycetes</taxon>
        <taxon>Pleosporomycetidae</taxon>
        <taxon>Pleosporales</taxon>
        <taxon>Pleosporineae</taxon>
        <taxon>Cucurbitariaceae</taxon>
        <taxon>Cucurbitaria</taxon>
    </lineage>
</organism>
<feature type="domain" description="Aminoglycoside phosphotransferase" evidence="1">
    <location>
        <begin position="26"/>
        <end position="205"/>
    </location>
</feature>
<keyword evidence="3" id="KW-1185">Reference proteome</keyword>
<accession>A0A9P4GF20</accession>
<evidence type="ECO:0000259" key="1">
    <source>
        <dbReference type="Pfam" id="PF01636"/>
    </source>
</evidence>
<dbReference type="RefSeq" id="XP_040786607.1">
    <property type="nucleotide sequence ID" value="XM_040929093.1"/>
</dbReference>
<dbReference type="AlphaFoldDB" id="A0A9P4GF20"/>
<evidence type="ECO:0000313" key="3">
    <source>
        <dbReference type="Proteomes" id="UP000800039"/>
    </source>
</evidence>
<protein>
    <submittedName>
        <fullName evidence="2">Kinase-like protein</fullName>
    </submittedName>
</protein>
<dbReference type="OrthoDB" id="2906425at2759"/>
<reference evidence="2" key="1">
    <citation type="submission" date="2020-01" db="EMBL/GenBank/DDBJ databases">
        <authorList>
            <consortium name="DOE Joint Genome Institute"/>
            <person name="Haridas S."/>
            <person name="Albert R."/>
            <person name="Binder M."/>
            <person name="Bloem J."/>
            <person name="Labutti K."/>
            <person name="Salamov A."/>
            <person name="Andreopoulos B."/>
            <person name="Baker S.E."/>
            <person name="Barry K."/>
            <person name="Bills G."/>
            <person name="Bluhm B.H."/>
            <person name="Cannon C."/>
            <person name="Castanera R."/>
            <person name="Culley D.E."/>
            <person name="Daum C."/>
            <person name="Ezra D."/>
            <person name="Gonzalez J.B."/>
            <person name="Henrissat B."/>
            <person name="Kuo A."/>
            <person name="Liang C."/>
            <person name="Lipzen A."/>
            <person name="Lutzoni F."/>
            <person name="Magnuson J."/>
            <person name="Mondo S."/>
            <person name="Nolan M."/>
            <person name="Ohm R."/>
            <person name="Pangilinan J."/>
            <person name="Park H.-J."/>
            <person name="Ramirez L."/>
            <person name="Alfaro M."/>
            <person name="Sun H."/>
            <person name="Tritt A."/>
            <person name="Yoshinaga Y."/>
            <person name="Zwiers L.-H."/>
            <person name="Turgeon B.G."/>
            <person name="Goodwin S.B."/>
            <person name="Spatafora J.W."/>
            <person name="Crous P.W."/>
            <person name="Grigoriev I.V."/>
        </authorList>
    </citation>
    <scope>NUCLEOTIDE SEQUENCE</scope>
    <source>
        <strain evidence="2">CBS 394.84</strain>
    </source>
</reference>
<dbReference type="Gene3D" id="3.90.1200.10">
    <property type="match status" value="1"/>
</dbReference>
<comment type="caution">
    <text evidence="2">The sequence shown here is derived from an EMBL/GenBank/DDBJ whole genome shotgun (WGS) entry which is preliminary data.</text>
</comment>
<dbReference type="GeneID" id="63846345"/>
<dbReference type="Pfam" id="PF01636">
    <property type="entry name" value="APH"/>
    <property type="match status" value="1"/>
</dbReference>
<dbReference type="InterPro" id="IPR011009">
    <property type="entry name" value="Kinase-like_dom_sf"/>
</dbReference>
<keyword evidence="2" id="KW-0418">Kinase</keyword>
<dbReference type="SUPFAM" id="SSF56112">
    <property type="entry name" value="Protein kinase-like (PK-like)"/>
    <property type="match status" value="1"/>
</dbReference>
<name>A0A9P4GF20_9PLEO</name>
<dbReference type="PANTHER" id="PTHR21310">
    <property type="entry name" value="AMINOGLYCOSIDE PHOSPHOTRANSFERASE-RELATED-RELATED"/>
    <property type="match status" value="1"/>
</dbReference>
<keyword evidence="2" id="KW-0808">Transferase</keyword>
<dbReference type="Proteomes" id="UP000800039">
    <property type="component" value="Unassembled WGS sequence"/>
</dbReference>